<evidence type="ECO:0000313" key="1">
    <source>
        <dbReference type="Proteomes" id="UP000887576"/>
    </source>
</evidence>
<organism evidence="1 2">
    <name type="scientific">Panagrolaimus sp. JU765</name>
    <dbReference type="NCBI Taxonomy" id="591449"/>
    <lineage>
        <taxon>Eukaryota</taxon>
        <taxon>Metazoa</taxon>
        <taxon>Ecdysozoa</taxon>
        <taxon>Nematoda</taxon>
        <taxon>Chromadorea</taxon>
        <taxon>Rhabditida</taxon>
        <taxon>Tylenchina</taxon>
        <taxon>Panagrolaimomorpha</taxon>
        <taxon>Panagrolaimoidea</taxon>
        <taxon>Panagrolaimidae</taxon>
        <taxon>Panagrolaimus</taxon>
    </lineage>
</organism>
<protein>
    <submittedName>
        <fullName evidence="2">DUF4139 domain-containing protein</fullName>
    </submittedName>
</protein>
<dbReference type="WBParaSite" id="JU765_v2.g17193.t2">
    <property type="protein sequence ID" value="JU765_v2.g17193.t2"/>
    <property type="gene ID" value="JU765_v2.g17193"/>
</dbReference>
<accession>A0AC34QK92</accession>
<name>A0AC34QK92_9BILA</name>
<sequence>MSEDCPTTCLEAKDLPTKTVVVYADRAEVKRILELDLNKGKNLVIVQNVSSVIERQSIRVEGRGSTVIQDVQYIEYPVENVENDNNHVKCLEEEKTQLENDKLLTEDEIHVLRKRLEVLDGVADQIGQNVLVSSEQKLMAPNQAFLLCEDAMKNLTSFLDYYGKTASELKHQIREKEKQCCLLKEKLDNLERNLDHLRCRYEYDNHKRSINIILELQESGKAEFYLSYQVYCVTWKPSYDIRASTSGIEVNCSNKVKVVYYGLIEQKTDENWKDTELILSTATPCVAGNIPTLPVLAAAFQKQTSNIRQRNVSSRRKPISNGSEEDMGFGSFDYNDFTDAAALQRMTVAYTASDHEHSFGQSYDHLPSSCFAIEEKATILSDGSSYKVQIACLEFEPVFTHESVPSKTASAFLTAVITNTSSIPLLAGVASIYLNNSFISMTNVKSILPGEEFKCSLGADPSVKVEYKPCIRSNEQVGFMTKNSLCTHEQIVSLRNAKAKQQVMITVREPIPKAVDEKIKIFRPRAICVISPDLRPGRMDARLNKEQHLEWVVQLNPGEQKDLHIKYTVEYPLNETITYFNQVKAY</sequence>
<dbReference type="Proteomes" id="UP000887576">
    <property type="component" value="Unplaced"/>
</dbReference>
<reference evidence="2" key="1">
    <citation type="submission" date="2022-11" db="UniProtKB">
        <authorList>
            <consortium name="WormBaseParasite"/>
        </authorList>
    </citation>
    <scope>IDENTIFICATION</scope>
</reference>
<proteinExistence type="predicted"/>
<evidence type="ECO:0000313" key="2">
    <source>
        <dbReference type="WBParaSite" id="JU765_v2.g17193.t2"/>
    </source>
</evidence>